<dbReference type="SUPFAM" id="SSF54631">
    <property type="entry name" value="CBS-domain pair"/>
    <property type="match status" value="1"/>
</dbReference>
<dbReference type="Proteomes" id="UP000008037">
    <property type="component" value="Chromosome"/>
</dbReference>
<dbReference type="InterPro" id="IPR046342">
    <property type="entry name" value="CBS_dom_sf"/>
</dbReference>
<gene>
    <name evidence="1" type="ordered locus">Ngar_c19640</name>
</gene>
<dbReference type="RefSeq" id="WP_015019432.1">
    <property type="nucleotide sequence ID" value="NC_018719.1"/>
</dbReference>
<dbReference type="OrthoDB" id="9137at2157"/>
<dbReference type="Gene3D" id="3.10.580.10">
    <property type="entry name" value="CBS-domain"/>
    <property type="match status" value="1"/>
</dbReference>
<dbReference type="KEGG" id="nga:Ngar_c19640"/>
<protein>
    <submittedName>
        <fullName evidence="1">CBS domain-containing protein</fullName>
    </submittedName>
</protein>
<evidence type="ECO:0000313" key="2">
    <source>
        <dbReference type="Proteomes" id="UP000008037"/>
    </source>
</evidence>
<dbReference type="BioCyc" id="CNIT1237085:G1324-1962-MONOMER"/>
<dbReference type="HOGENOM" id="CLU_1691592_0_0_2"/>
<name>K0IC23_NITGG</name>
<organism evidence="1 2">
    <name type="scientific">Nitrososphaera gargensis (strain Ga9.2)</name>
    <dbReference type="NCBI Taxonomy" id="1237085"/>
    <lineage>
        <taxon>Archaea</taxon>
        <taxon>Nitrososphaerota</taxon>
        <taxon>Nitrososphaeria</taxon>
        <taxon>Nitrososphaerales</taxon>
        <taxon>Nitrososphaeraceae</taxon>
        <taxon>Nitrososphaera</taxon>
    </lineage>
</organism>
<dbReference type="STRING" id="1237085.Ngar_c19640"/>
<dbReference type="GeneID" id="13795827"/>
<accession>K0IC23</accession>
<proteinExistence type="predicted"/>
<dbReference type="InParanoid" id="K0IC23"/>
<dbReference type="EMBL" id="CP002408">
    <property type="protein sequence ID" value="AFU58896.1"/>
    <property type="molecule type" value="Genomic_DNA"/>
</dbReference>
<sequence length="155" mass="17029">MDRPVKEISSPIVALENDASVGNALAAMVQNNVRNMVIRAEKGSGANNMQIINDRKILEFLLSHDGRQMMSEKGLTGLYEIKVAELEMLVPKQVEPDMPARKAGELMSDISTPCLLVNAAEHPHHPDSIITPWDIVMRGFRNKDGSAAQEIDLLG</sequence>
<reference evidence="1 2" key="1">
    <citation type="journal article" date="2012" name="Environ. Microbiol.">
        <title>The genome of the ammonia-oxidizing Candidatus Nitrososphaera gargensis: insights into metabolic versatility and environmental adaptations.</title>
        <authorList>
            <person name="Spang A."/>
            <person name="Poehlein A."/>
            <person name="Offre P."/>
            <person name="Zumbragel S."/>
            <person name="Haider S."/>
            <person name="Rychlik N."/>
            <person name="Nowka B."/>
            <person name="Schmeisser C."/>
            <person name="Lebedeva E.V."/>
            <person name="Rattei T."/>
            <person name="Bohm C."/>
            <person name="Schmid M."/>
            <person name="Galushko A."/>
            <person name="Hatzenpichler R."/>
            <person name="Weinmaier T."/>
            <person name="Daniel R."/>
            <person name="Schleper C."/>
            <person name="Spieck E."/>
            <person name="Streit W."/>
            <person name="Wagner M."/>
        </authorList>
    </citation>
    <scope>NUCLEOTIDE SEQUENCE [LARGE SCALE GENOMIC DNA]</scope>
    <source>
        <strain evidence="2">Ga9.2</strain>
    </source>
</reference>
<dbReference type="AlphaFoldDB" id="K0IC23"/>
<evidence type="ECO:0000313" key="1">
    <source>
        <dbReference type="EMBL" id="AFU58896.1"/>
    </source>
</evidence>
<keyword evidence="2" id="KW-1185">Reference proteome</keyword>